<dbReference type="InterPro" id="IPR000253">
    <property type="entry name" value="FHA_dom"/>
</dbReference>
<dbReference type="InterPro" id="IPR008984">
    <property type="entry name" value="SMAD_FHA_dom_sf"/>
</dbReference>
<dbReference type="InterPro" id="IPR001182">
    <property type="entry name" value="FtsW/RodA"/>
</dbReference>
<evidence type="ECO:0000313" key="8">
    <source>
        <dbReference type="EMBL" id="MBN7774360.1"/>
    </source>
</evidence>
<organism evidence="8 9">
    <name type="scientific">Clostridium aminobutyricum</name>
    <dbReference type="NCBI Taxonomy" id="33953"/>
    <lineage>
        <taxon>Bacteria</taxon>
        <taxon>Bacillati</taxon>
        <taxon>Bacillota</taxon>
        <taxon>Clostridia</taxon>
        <taxon>Eubacteriales</taxon>
        <taxon>Clostridiaceae</taxon>
        <taxon>Clostridium</taxon>
    </lineage>
</organism>
<feature type="transmembrane region" description="Helical" evidence="6">
    <location>
        <begin position="557"/>
        <end position="578"/>
    </location>
</feature>
<reference evidence="8" key="1">
    <citation type="submission" date="2021-02" db="EMBL/GenBank/DDBJ databases">
        <title>Abyssanaerobacter marinus gen.nov., sp., nov, anaerobic bacterium isolated from the Onnuri vent field of Indian Ocean and suggestion of Mogibacteriaceae fam. nov., and proposal of reclassification of ambiguous this family's genus member.</title>
        <authorList>
            <person name="Kim Y.J."/>
            <person name="Yang J.-A."/>
        </authorList>
    </citation>
    <scope>NUCLEOTIDE SEQUENCE</scope>
    <source>
        <strain evidence="8">DSM 2634</strain>
    </source>
</reference>
<feature type="transmembrane region" description="Helical" evidence="6">
    <location>
        <begin position="368"/>
        <end position="401"/>
    </location>
</feature>
<dbReference type="PANTHER" id="PTHR30474">
    <property type="entry name" value="CELL CYCLE PROTEIN"/>
    <property type="match status" value="1"/>
</dbReference>
<keyword evidence="9" id="KW-1185">Reference proteome</keyword>
<protein>
    <submittedName>
        <fullName evidence="8">FtsW/RodA/SpoVE family cell cycle protein</fullName>
    </submittedName>
</protein>
<feature type="transmembrane region" description="Helical" evidence="6">
    <location>
        <begin position="277"/>
        <end position="295"/>
    </location>
</feature>
<keyword evidence="2 6" id="KW-0812">Transmembrane</keyword>
<proteinExistence type="predicted"/>
<accession>A0A939DAW6</accession>
<feature type="transmembrane region" description="Helical" evidence="6">
    <location>
        <begin position="195"/>
        <end position="216"/>
    </location>
</feature>
<evidence type="ECO:0000256" key="3">
    <source>
        <dbReference type="ARBA" id="ARBA00022960"/>
    </source>
</evidence>
<comment type="caution">
    <text evidence="8">The sequence shown here is derived from an EMBL/GenBank/DDBJ whole genome shotgun (WGS) entry which is preliminary data.</text>
</comment>
<feature type="domain" description="FHA" evidence="7">
    <location>
        <begin position="99"/>
        <end position="148"/>
    </location>
</feature>
<dbReference type="AlphaFoldDB" id="A0A939DAW6"/>
<feature type="transmembrane region" description="Helical" evidence="6">
    <location>
        <begin position="494"/>
        <end position="517"/>
    </location>
</feature>
<evidence type="ECO:0000256" key="4">
    <source>
        <dbReference type="ARBA" id="ARBA00022989"/>
    </source>
</evidence>
<gene>
    <name evidence="8" type="ORF">JYB65_13420</name>
</gene>
<dbReference type="Pfam" id="PF00498">
    <property type="entry name" value="FHA"/>
    <property type="match status" value="1"/>
</dbReference>
<feature type="transmembrane region" description="Helical" evidence="6">
    <location>
        <begin position="47"/>
        <end position="68"/>
    </location>
</feature>
<keyword evidence="4 6" id="KW-1133">Transmembrane helix</keyword>
<dbReference type="PROSITE" id="PS50006">
    <property type="entry name" value="FHA_DOMAIN"/>
    <property type="match status" value="1"/>
</dbReference>
<feature type="transmembrane region" description="Helical" evidence="6">
    <location>
        <begin position="524"/>
        <end position="545"/>
    </location>
</feature>
<keyword evidence="5 6" id="KW-0472">Membrane</keyword>
<comment type="subcellular location">
    <subcellularLocation>
        <location evidence="1">Membrane</location>
        <topology evidence="1">Multi-pass membrane protein</topology>
    </subcellularLocation>
</comment>
<dbReference type="GO" id="GO:0005886">
    <property type="term" value="C:plasma membrane"/>
    <property type="evidence" value="ECO:0007669"/>
    <property type="project" value="TreeGrafter"/>
</dbReference>
<dbReference type="EMBL" id="JAFJZZ010000008">
    <property type="protein sequence ID" value="MBN7774360.1"/>
    <property type="molecule type" value="Genomic_DNA"/>
</dbReference>
<dbReference type="GO" id="GO:0051301">
    <property type="term" value="P:cell division"/>
    <property type="evidence" value="ECO:0007669"/>
    <property type="project" value="InterPro"/>
</dbReference>
<dbReference type="Proteomes" id="UP000664545">
    <property type="component" value="Unassembled WGS sequence"/>
</dbReference>
<dbReference type="GO" id="GO:0015648">
    <property type="term" value="F:lipid-linked peptidoglycan transporter activity"/>
    <property type="evidence" value="ECO:0007669"/>
    <property type="project" value="TreeGrafter"/>
</dbReference>
<sequence>MTDFFQNVSDIMPQFFDICSQLLQRAAEMFQYAFQWLKDNPTGVGQVYSAIVRWVMPVLALIILLSVLRDMLRVKNPEEVWGSLVSEQLGKFPITNWECTVGRARHCDVRINFPTVSRTQCALIRQEDGSWRIHSLSEKSKILCNKEVVDDFEVMNEGDTLEFGGVQLTFEEISEEEKEQQQENRLNQSRPMPPWTSFAALTLFQVLTAIQLIITRPDYSETIMLCYAALCGLMWGYTLMSWVAGATGFEPEILAFFACTLNLAVTASAAPDTLVKQTVAITLGWLVFLVMGWYLRDLRRVVRTRHIMAGLTVGLLLINVVFGSVINGAQNWISIAGISVQPSELAKVCFIFAGAATLDRLFVKRNLWGFMLLSGFCLAALAFMSDLGTATIFFVVFLVIAFLRSGDFATLSLICGGAAGFGGLMISFKPYIAARFAVWGHAWENASTTGYQQVRTMSASASGGLIGVGSGNGWLHHVAAADTDLVFGMLCEEWGLIIALLAVAIIVVLSIFAVRVAQNGRSSYYTIAACAATSLLVFQTMLNVFGSVDILPLTGVTFPFVSCGGSSMIASWGLLSFLKAADTRQGASFAVRKMHALDKRKIKYRQKKNEEYEAMCARDTQEIPIAGQVEYAVNDDEQEVKNKQIEDFLRRFNKSEETSKQDEIEDFLKKFEELEEER</sequence>
<feature type="transmembrane region" description="Helical" evidence="6">
    <location>
        <begin position="408"/>
        <end position="428"/>
    </location>
</feature>
<feature type="transmembrane region" description="Helical" evidence="6">
    <location>
        <begin position="307"/>
        <end position="326"/>
    </location>
</feature>
<keyword evidence="3" id="KW-0133">Cell shape</keyword>
<name>A0A939DAW6_CLOAM</name>
<dbReference type="Gene3D" id="2.60.200.20">
    <property type="match status" value="1"/>
</dbReference>
<evidence type="ECO:0000256" key="6">
    <source>
        <dbReference type="SAM" id="Phobius"/>
    </source>
</evidence>
<evidence type="ECO:0000313" key="9">
    <source>
        <dbReference type="Proteomes" id="UP000664545"/>
    </source>
</evidence>
<dbReference type="Pfam" id="PF01098">
    <property type="entry name" value="FTSW_RODA_SPOVE"/>
    <property type="match status" value="1"/>
</dbReference>
<evidence type="ECO:0000256" key="1">
    <source>
        <dbReference type="ARBA" id="ARBA00004141"/>
    </source>
</evidence>
<evidence type="ECO:0000256" key="5">
    <source>
        <dbReference type="ARBA" id="ARBA00023136"/>
    </source>
</evidence>
<feature type="transmembrane region" description="Helical" evidence="6">
    <location>
        <begin position="222"/>
        <end position="246"/>
    </location>
</feature>
<evidence type="ECO:0000256" key="2">
    <source>
        <dbReference type="ARBA" id="ARBA00022692"/>
    </source>
</evidence>
<feature type="transmembrane region" description="Helical" evidence="6">
    <location>
        <begin position="253"/>
        <end position="271"/>
    </location>
</feature>
<dbReference type="RefSeq" id="WP_206583197.1">
    <property type="nucleotide sequence ID" value="NZ_JAFJZZ010000008.1"/>
</dbReference>
<dbReference type="SMART" id="SM00240">
    <property type="entry name" value="FHA"/>
    <property type="match status" value="1"/>
</dbReference>
<dbReference type="GO" id="GO:0032153">
    <property type="term" value="C:cell division site"/>
    <property type="evidence" value="ECO:0007669"/>
    <property type="project" value="TreeGrafter"/>
</dbReference>
<dbReference type="SUPFAM" id="SSF49879">
    <property type="entry name" value="SMAD/FHA domain"/>
    <property type="match status" value="1"/>
</dbReference>
<evidence type="ECO:0000259" key="7">
    <source>
        <dbReference type="PROSITE" id="PS50006"/>
    </source>
</evidence>
<dbReference type="PANTHER" id="PTHR30474:SF3">
    <property type="entry name" value="PEPTIDOGLYCAN GLYCOSYLTRANSFERASE RODA"/>
    <property type="match status" value="1"/>
</dbReference>
<dbReference type="GO" id="GO:0008360">
    <property type="term" value="P:regulation of cell shape"/>
    <property type="evidence" value="ECO:0007669"/>
    <property type="project" value="UniProtKB-KW"/>
</dbReference>